<dbReference type="GeneID" id="300656954"/>
<evidence type="ECO:0000259" key="10">
    <source>
        <dbReference type="Pfam" id="PF02230"/>
    </source>
</evidence>
<comment type="function">
    <text evidence="9">Involved in degradation of plant cell walls. Hydrolyzes the feruloyl-arabinose ester bond in arabinoxylans, and the feruloyl-galactose ester bond in pectin. Active against paranitrophenyl-acetate, methyl ferulate and wheat arabinoxylan.</text>
</comment>
<keyword evidence="7" id="KW-0119">Carbohydrate metabolism</keyword>
<dbReference type="SUPFAM" id="SSF53474">
    <property type="entry name" value="alpha/beta-Hydrolases"/>
    <property type="match status" value="1"/>
</dbReference>
<gene>
    <name evidence="11" type="ORF">A1s21155_02170</name>
</gene>
<dbReference type="PANTHER" id="PTHR38050">
    <property type="match status" value="1"/>
</dbReference>
<evidence type="ECO:0000256" key="9">
    <source>
        <dbReference type="ARBA" id="ARBA00025250"/>
    </source>
</evidence>
<dbReference type="AlphaFoldDB" id="A0AAC9YSN7"/>
<dbReference type="PANTHER" id="PTHR38050:SF1">
    <property type="entry name" value="FERULOYL ESTERASE C"/>
    <property type="match status" value="1"/>
</dbReference>
<accession>A0AAC9YSN7</accession>
<evidence type="ECO:0000256" key="8">
    <source>
        <dbReference type="ARBA" id="ARBA00023326"/>
    </source>
</evidence>
<reference evidence="11 12" key="1">
    <citation type="submission" date="2016-07" db="EMBL/GenBank/DDBJ databases">
        <title>High microdiversification within the ubiquitous acI lineage of Actinobacteria.</title>
        <authorList>
            <person name="Neuenschwander S.M."/>
            <person name="Salcher M."/>
            <person name="Ghai R."/>
            <person name="Pernthaler J."/>
        </authorList>
    </citation>
    <scope>NUCLEOTIDE SEQUENCE [LARGE SCALE GENOMIC DNA]</scope>
    <source>
        <strain evidence="11">MMS-21-155</strain>
    </source>
</reference>
<dbReference type="InterPro" id="IPR003140">
    <property type="entry name" value="PLipase/COase/thioEstase"/>
</dbReference>
<keyword evidence="6" id="KW-0378">Hydrolase</keyword>
<evidence type="ECO:0000256" key="7">
    <source>
        <dbReference type="ARBA" id="ARBA00023277"/>
    </source>
</evidence>
<evidence type="ECO:0000313" key="12">
    <source>
        <dbReference type="Proteomes" id="UP000217216"/>
    </source>
</evidence>
<keyword evidence="12" id="KW-1185">Reference proteome</keyword>
<evidence type="ECO:0000256" key="5">
    <source>
        <dbReference type="ARBA" id="ARBA00022729"/>
    </source>
</evidence>
<feature type="domain" description="Phospholipase/carboxylesterase/thioesterase" evidence="10">
    <location>
        <begin position="65"/>
        <end position="227"/>
    </location>
</feature>
<name>A0AAC9YSN7_9ACTN</name>
<dbReference type="InterPro" id="IPR029058">
    <property type="entry name" value="AB_hydrolase_fold"/>
</dbReference>
<dbReference type="Gene3D" id="3.40.50.1820">
    <property type="entry name" value="alpha/beta hydrolase"/>
    <property type="match status" value="1"/>
</dbReference>
<evidence type="ECO:0000256" key="1">
    <source>
        <dbReference type="ARBA" id="ARBA00004613"/>
    </source>
</evidence>
<dbReference type="EMBL" id="CP016770">
    <property type="protein sequence ID" value="ASY11791.1"/>
    <property type="molecule type" value="Genomic_DNA"/>
</dbReference>
<comment type="similarity">
    <text evidence="2">Belongs to the faeC family.</text>
</comment>
<dbReference type="Pfam" id="PF02230">
    <property type="entry name" value="Abhydrolase_2"/>
    <property type="match status" value="1"/>
</dbReference>
<dbReference type="RefSeq" id="WP_095696056.1">
    <property type="nucleotide sequence ID" value="NZ_CP016770.1"/>
</dbReference>
<keyword evidence="4" id="KW-0858">Xylan degradation</keyword>
<dbReference type="GO" id="GO:0045493">
    <property type="term" value="P:xylan catabolic process"/>
    <property type="evidence" value="ECO:0007669"/>
    <property type="project" value="UniProtKB-KW"/>
</dbReference>
<sequence>MLPIMAFECDKSGATYDDALMKMRLFTALALTFTLITPAIGSHNFIVGGDRPVTVHLPDTLANPAPLLILLHSASTSGARLESYMKIAPVAKSQGLIYIAPDGNTNAEGKRFWNASKSCCNRFSQEVDDVAYIDALIDEISAKIPVDPKRIYLIGHSNGAFMSFTYACKTDKVAAIVALAGAMDQNPECAPTTPVSLLNIHGTADKVIKLNGGVMNNNSYTSATNTVNTFISVNRCAQATALKKDFDPIITGAETTIYDYVCGTHAELQFWKIKDGAHKPNLPSDFAQQVISFLLKQSK</sequence>
<keyword evidence="5" id="KW-0732">Signal</keyword>
<keyword evidence="3" id="KW-0964">Secreted</keyword>
<dbReference type="GO" id="GO:0030600">
    <property type="term" value="F:feruloyl esterase activity"/>
    <property type="evidence" value="ECO:0007669"/>
    <property type="project" value="InterPro"/>
</dbReference>
<evidence type="ECO:0000256" key="6">
    <source>
        <dbReference type="ARBA" id="ARBA00022801"/>
    </source>
</evidence>
<evidence type="ECO:0000256" key="3">
    <source>
        <dbReference type="ARBA" id="ARBA00022525"/>
    </source>
</evidence>
<evidence type="ECO:0000256" key="4">
    <source>
        <dbReference type="ARBA" id="ARBA00022651"/>
    </source>
</evidence>
<comment type="subcellular location">
    <subcellularLocation>
        <location evidence="1">Secreted</location>
    </subcellularLocation>
</comment>
<keyword evidence="8" id="KW-0624">Polysaccharide degradation</keyword>
<evidence type="ECO:0000313" key="11">
    <source>
        <dbReference type="EMBL" id="ASY11791.1"/>
    </source>
</evidence>
<dbReference type="InterPro" id="IPR043595">
    <property type="entry name" value="FaeB/C/D"/>
</dbReference>
<proteinExistence type="inferred from homology"/>
<protein>
    <submittedName>
        <fullName evidence="11">Polyhydroxybutyrate depolymerase</fullName>
    </submittedName>
</protein>
<evidence type="ECO:0000256" key="2">
    <source>
        <dbReference type="ARBA" id="ARBA00010278"/>
    </source>
</evidence>
<dbReference type="Proteomes" id="UP000217216">
    <property type="component" value="Chromosome"/>
</dbReference>
<organism evidence="11 12">
    <name type="scientific">Candidatus Planktophila dulcis</name>
    <dbReference type="NCBI Taxonomy" id="1884914"/>
    <lineage>
        <taxon>Bacteria</taxon>
        <taxon>Bacillati</taxon>
        <taxon>Actinomycetota</taxon>
        <taxon>Actinomycetes</taxon>
        <taxon>Candidatus Nanopelagicales</taxon>
        <taxon>Candidatus Nanopelagicaceae</taxon>
        <taxon>Candidatus Planktophila</taxon>
    </lineage>
</organism>
<dbReference type="KEGG" id="plak:A1s21155_02170"/>
<dbReference type="GO" id="GO:0005576">
    <property type="term" value="C:extracellular region"/>
    <property type="evidence" value="ECO:0007669"/>
    <property type="project" value="UniProtKB-SubCell"/>
</dbReference>